<feature type="domain" description="3-deoxy-D-manno-octulosonic-acid transferase N-terminal" evidence="9">
    <location>
        <begin position="79"/>
        <end position="173"/>
    </location>
</feature>
<dbReference type="GO" id="GO:0005886">
    <property type="term" value="C:plasma membrane"/>
    <property type="evidence" value="ECO:0007669"/>
    <property type="project" value="UniProtKB-SubCell"/>
</dbReference>
<comment type="similarity">
    <text evidence="8">Belongs to the glycosyltransferase group 1 family.</text>
</comment>
<dbReference type="GO" id="GO:0043842">
    <property type="term" value="F:Kdo transferase activity"/>
    <property type="evidence" value="ECO:0007669"/>
    <property type="project" value="UniProtKB-EC"/>
</dbReference>
<dbReference type="InterPro" id="IPR039901">
    <property type="entry name" value="Kdotransferase"/>
</dbReference>
<protein>
    <recommendedName>
        <fullName evidence="4 8">3-deoxy-D-manno-octulosonic acid transferase</fullName>
        <shortName evidence="8">Kdo transferase</shortName>
        <ecNumber evidence="3 8">2.4.99.12</ecNumber>
    </recommendedName>
    <alternativeName>
        <fullName evidence="6 8">Lipid IV(A) 3-deoxy-D-manno-octulosonic acid transferase</fullName>
    </alternativeName>
</protein>
<organism evidence="10 11">
    <name type="scientific">Paracoccus onubensis</name>
    <dbReference type="NCBI Taxonomy" id="1675788"/>
    <lineage>
        <taxon>Bacteria</taxon>
        <taxon>Pseudomonadati</taxon>
        <taxon>Pseudomonadota</taxon>
        <taxon>Alphaproteobacteria</taxon>
        <taxon>Rhodobacterales</taxon>
        <taxon>Paracoccaceae</taxon>
        <taxon>Paracoccus</taxon>
    </lineage>
</organism>
<comment type="subcellular location">
    <subcellularLocation>
        <location evidence="8">Cell membrane</location>
    </subcellularLocation>
</comment>
<dbReference type="EMBL" id="QZCG01000017">
    <property type="protein sequence ID" value="RJE82248.1"/>
    <property type="molecule type" value="Genomic_DNA"/>
</dbReference>
<dbReference type="GO" id="GO:0009244">
    <property type="term" value="P:lipopolysaccharide core region biosynthetic process"/>
    <property type="evidence" value="ECO:0007669"/>
    <property type="project" value="UniProtKB-UniRule"/>
</dbReference>
<comment type="caution">
    <text evidence="10">The sequence shown here is derived from an EMBL/GenBank/DDBJ whole genome shotgun (WGS) entry which is preliminary data.</text>
</comment>
<evidence type="ECO:0000256" key="1">
    <source>
        <dbReference type="ARBA" id="ARBA00003394"/>
    </source>
</evidence>
<dbReference type="RefSeq" id="WP_119751693.1">
    <property type="nucleotide sequence ID" value="NZ_QZCG01000017.1"/>
</dbReference>
<evidence type="ECO:0000256" key="2">
    <source>
        <dbReference type="ARBA" id="ARBA00004713"/>
    </source>
</evidence>
<dbReference type="Proteomes" id="UP000284202">
    <property type="component" value="Unassembled WGS sequence"/>
</dbReference>
<evidence type="ECO:0000256" key="7">
    <source>
        <dbReference type="ARBA" id="ARBA00049183"/>
    </source>
</evidence>
<comment type="catalytic activity">
    <reaction evidence="7 8">
        <text>lipid IVA (E. coli) + CMP-3-deoxy-beta-D-manno-octulosonate = alpha-Kdo-(2-&gt;6)-lipid IVA (E. coli) + CMP + H(+)</text>
        <dbReference type="Rhea" id="RHEA:28066"/>
        <dbReference type="ChEBI" id="CHEBI:15378"/>
        <dbReference type="ChEBI" id="CHEBI:58603"/>
        <dbReference type="ChEBI" id="CHEBI:60364"/>
        <dbReference type="ChEBI" id="CHEBI:60377"/>
        <dbReference type="ChEBI" id="CHEBI:85987"/>
        <dbReference type="EC" id="2.4.99.12"/>
    </reaction>
</comment>
<evidence type="ECO:0000256" key="8">
    <source>
        <dbReference type="RuleBase" id="RU365103"/>
    </source>
</evidence>
<evidence type="ECO:0000256" key="4">
    <source>
        <dbReference type="ARBA" id="ARBA00019077"/>
    </source>
</evidence>
<accession>A0A418SMR2</accession>
<dbReference type="GO" id="GO:0009245">
    <property type="term" value="P:lipid A biosynthetic process"/>
    <property type="evidence" value="ECO:0007669"/>
    <property type="project" value="TreeGrafter"/>
</dbReference>
<keyword evidence="8" id="KW-1003">Cell membrane</keyword>
<dbReference type="EC" id="2.4.99.12" evidence="3 8"/>
<sequence>MALAGLGRLGLWLHLRHGSGVSGGISLPEGQGPLLFLSYAQSRKLAADRISAILKKARPDLRIHEVNPGDPIDPDKNRGMMRHLLGQARPFAVLLLGTDLPAALISEAVAQEIPVILGEADLEPREQRWTLTAGMRRDLLNSLTMTFATDTASHETARRMGIAPRRVTMTGPITEIRDPLPCNEAELSVIADLLNGRHSWLATCVPASEEQAVLTAHRAALRQAHRTLLFLIPASAERIGPLEERCERNGLIVAQRAMDEEPLDDVQVLLVDSPEELGLWYRLAPVTYMGGTLSGDDGETRHPFEPAALGSAIVHGPATGRFATEWHQLDAGGAARQVANPDDLARVIAELTLPELVAELASNAWTVGTGGAGVAMQIAAYILDLLSKVRT</sequence>
<evidence type="ECO:0000313" key="10">
    <source>
        <dbReference type="EMBL" id="RJE82248.1"/>
    </source>
</evidence>
<evidence type="ECO:0000256" key="6">
    <source>
        <dbReference type="ARBA" id="ARBA00031445"/>
    </source>
</evidence>
<dbReference type="Gene3D" id="3.40.50.2000">
    <property type="entry name" value="Glycogen Phosphorylase B"/>
    <property type="match status" value="1"/>
</dbReference>
<evidence type="ECO:0000313" key="11">
    <source>
        <dbReference type="Proteomes" id="UP000284202"/>
    </source>
</evidence>
<comment type="pathway">
    <text evidence="2 8">Bacterial outer membrane biogenesis; LPS core biosynthesis.</text>
</comment>
<proteinExistence type="inferred from homology"/>
<evidence type="ECO:0000259" key="9">
    <source>
        <dbReference type="Pfam" id="PF04413"/>
    </source>
</evidence>
<dbReference type="UniPathway" id="UPA00958"/>
<keyword evidence="5 8" id="KW-0808">Transferase</keyword>
<reference evidence="11" key="1">
    <citation type="submission" date="2018-09" db="EMBL/GenBank/DDBJ databases">
        <title>Acidovorax cavernicola nov. sp. isolated from Gruta de las Maravillas (Aracena, Spain).</title>
        <authorList>
            <person name="Jurado V."/>
            <person name="Gutierrez-Patricio S."/>
            <person name="Gonzalez-Pimentel J.L."/>
            <person name="Miller A.Z."/>
            <person name="Laiz L."/>
            <person name="Saiz-Jimenez C."/>
        </authorList>
    </citation>
    <scope>NUCLEOTIDE SEQUENCE [LARGE SCALE GENOMIC DNA]</scope>
    <source>
        <strain evidence="11">1011MAR3C25</strain>
    </source>
</reference>
<keyword evidence="11" id="KW-1185">Reference proteome</keyword>
<evidence type="ECO:0000256" key="5">
    <source>
        <dbReference type="ARBA" id="ARBA00022679"/>
    </source>
</evidence>
<keyword evidence="8" id="KW-0448">Lipopolysaccharide biosynthesis</keyword>
<dbReference type="AlphaFoldDB" id="A0A418SMR2"/>
<keyword evidence="8" id="KW-0472">Membrane</keyword>
<dbReference type="PANTHER" id="PTHR42755:SF1">
    <property type="entry name" value="3-DEOXY-D-MANNO-OCTULOSONIC ACID TRANSFERASE, MITOCHONDRIAL-RELATED"/>
    <property type="match status" value="1"/>
</dbReference>
<dbReference type="Pfam" id="PF04413">
    <property type="entry name" value="Glycos_transf_N"/>
    <property type="match status" value="1"/>
</dbReference>
<dbReference type="InterPro" id="IPR038107">
    <property type="entry name" value="Glycos_transf_N_sf"/>
</dbReference>
<comment type="function">
    <text evidence="1 8">Involved in lipopolysaccharide (LPS) biosynthesis. Catalyzes the transfer of 3-deoxy-D-manno-octulosonate (Kdo) residue(s) from CMP-Kdo to lipid IV(A), the tetraacyldisaccharide-1,4'-bisphosphate precursor of lipid A.</text>
</comment>
<dbReference type="InterPro" id="IPR007507">
    <property type="entry name" value="Glycos_transf_N"/>
</dbReference>
<dbReference type="OrthoDB" id="9789797at2"/>
<dbReference type="Gene3D" id="3.40.50.11720">
    <property type="entry name" value="3-Deoxy-D-manno-octulosonic-acid transferase, N-terminal domain"/>
    <property type="match status" value="1"/>
</dbReference>
<name>A0A418SMR2_9RHOB</name>
<evidence type="ECO:0000256" key="3">
    <source>
        <dbReference type="ARBA" id="ARBA00012621"/>
    </source>
</evidence>
<dbReference type="PANTHER" id="PTHR42755">
    <property type="entry name" value="3-DEOXY-MANNO-OCTULOSONATE CYTIDYLYLTRANSFERASE"/>
    <property type="match status" value="1"/>
</dbReference>
<gene>
    <name evidence="10" type="ORF">D3P04_20275</name>
</gene>